<evidence type="ECO:0000313" key="2">
    <source>
        <dbReference type="Proteomes" id="UP000463470"/>
    </source>
</evidence>
<organism evidence="1 2">
    <name type="scientific">Heliomicrobium undosum</name>
    <dbReference type="NCBI Taxonomy" id="121734"/>
    <lineage>
        <taxon>Bacteria</taxon>
        <taxon>Bacillati</taxon>
        <taxon>Bacillota</taxon>
        <taxon>Clostridia</taxon>
        <taxon>Eubacteriales</taxon>
        <taxon>Heliobacteriaceae</taxon>
        <taxon>Heliomicrobium</taxon>
    </lineage>
</organism>
<reference evidence="1 2" key="1">
    <citation type="submission" date="2020-01" db="EMBL/GenBank/DDBJ databases">
        <title>Whole-genome sequence of Heliobacterium undosum DSM 13378.</title>
        <authorList>
            <person name="Kyndt J.A."/>
            <person name="Meyer T.E."/>
        </authorList>
    </citation>
    <scope>NUCLEOTIDE SEQUENCE [LARGE SCALE GENOMIC DNA]</scope>
    <source>
        <strain evidence="1 2">DSM 13378</strain>
    </source>
</reference>
<proteinExistence type="predicted"/>
<gene>
    <name evidence="1" type="ORF">GTO91_06075</name>
</gene>
<evidence type="ECO:0000313" key="1">
    <source>
        <dbReference type="EMBL" id="MZP29273.1"/>
    </source>
</evidence>
<accession>A0A845KZN8</accession>
<dbReference type="OrthoDB" id="3375485at2"/>
<keyword evidence="2" id="KW-1185">Reference proteome</keyword>
<dbReference type="AlphaFoldDB" id="A0A845KZN8"/>
<name>A0A845KZN8_9FIRM</name>
<sequence>MASIAAGKYNTLKSLFDKPRYVKPFNNLPVYIASSLAIHNINPKDLTDIYSFTPINDYLYQMIRFSLKDLIPQDDRFNDAFNRFEYFLSLVTLDYNLTFKHIKSAPVGRYALLNQFHRFIDAIQLEAEKAATSWPPFVAGFFEGSLEKYKEMHKILRSEILEVFYMRQLAPSILK</sequence>
<dbReference type="RefSeq" id="WP_161256382.1">
    <property type="nucleotide sequence ID" value="NZ_WXEY01000004.1"/>
</dbReference>
<comment type="caution">
    <text evidence="1">The sequence shown here is derived from an EMBL/GenBank/DDBJ whole genome shotgun (WGS) entry which is preliminary data.</text>
</comment>
<dbReference type="Proteomes" id="UP000463470">
    <property type="component" value="Unassembled WGS sequence"/>
</dbReference>
<dbReference type="EMBL" id="WXEY01000004">
    <property type="protein sequence ID" value="MZP29273.1"/>
    <property type="molecule type" value="Genomic_DNA"/>
</dbReference>
<protein>
    <submittedName>
        <fullName evidence="1">Uncharacterized protein</fullName>
    </submittedName>
</protein>